<dbReference type="EMBL" id="PXOH01000027">
    <property type="protein sequence ID" value="PSF34226.1"/>
    <property type="molecule type" value="Genomic_DNA"/>
</dbReference>
<dbReference type="Gene3D" id="3.90.1570.10">
    <property type="entry name" value="tt1808, chain A"/>
    <property type="match status" value="1"/>
</dbReference>
<sequence length="216" mass="25382">MLLELKRFDIIPGQKVYLKDVSWSEFEQILNELGEHRAAKIAYCNHRLEIMTPLPEHESNKEIIGDLIKALLEELDIEFYSLGSTTFKNELMQEGIEADNCFYIENEAKVRGKDKIDLTVDPPPDLALEIDVTSRTHREIYANLGVPELWRFEKRKLQINVLQNGHYTEIDFSPHFPNLPLKDIIPQYLEMVKSTGRNKTMKNFRNWVKEQFNKNF</sequence>
<reference evidence="2 3" key="1">
    <citation type="submission" date="2018-03" db="EMBL/GenBank/DDBJ databases">
        <title>The ancient ancestry and fast evolution of plastids.</title>
        <authorList>
            <person name="Moore K.R."/>
            <person name="Magnabosco C."/>
            <person name="Momper L."/>
            <person name="Gold D.A."/>
            <person name="Bosak T."/>
            <person name="Fournier G.P."/>
        </authorList>
    </citation>
    <scope>NUCLEOTIDE SEQUENCE [LARGE SCALE GENOMIC DNA]</scope>
    <source>
        <strain evidence="2 3">CCALA 016</strain>
    </source>
</reference>
<dbReference type="Pfam" id="PF05685">
    <property type="entry name" value="Uma2"/>
    <property type="match status" value="1"/>
</dbReference>
<evidence type="ECO:0000259" key="1">
    <source>
        <dbReference type="Pfam" id="PF05685"/>
    </source>
</evidence>
<accession>A0A2T1LTG1</accession>
<feature type="domain" description="Putative restriction endonuclease" evidence="1">
    <location>
        <begin position="23"/>
        <end position="186"/>
    </location>
</feature>
<dbReference type="InterPro" id="IPR008538">
    <property type="entry name" value="Uma2"/>
</dbReference>
<reference evidence="2 3" key="2">
    <citation type="submission" date="2018-03" db="EMBL/GenBank/DDBJ databases">
        <authorList>
            <person name="Keele B.F."/>
        </authorList>
    </citation>
    <scope>NUCLEOTIDE SEQUENCE [LARGE SCALE GENOMIC DNA]</scope>
    <source>
        <strain evidence="2 3">CCALA 016</strain>
    </source>
</reference>
<dbReference type="AlphaFoldDB" id="A0A2T1LTG1"/>
<name>A0A2T1LTG1_9CHRO</name>
<evidence type="ECO:0000313" key="2">
    <source>
        <dbReference type="EMBL" id="PSF34226.1"/>
    </source>
</evidence>
<dbReference type="InterPro" id="IPR012296">
    <property type="entry name" value="Nuclease_put_TT1808"/>
</dbReference>
<comment type="caution">
    <text evidence="2">The sequence shown here is derived from an EMBL/GenBank/DDBJ whole genome shotgun (WGS) entry which is preliminary data.</text>
</comment>
<dbReference type="RefSeq" id="WP_106458509.1">
    <property type="nucleotide sequence ID" value="NZ_PXOH01000027.1"/>
</dbReference>
<proteinExistence type="predicted"/>
<dbReference type="PANTHER" id="PTHR47152">
    <property type="entry name" value="SLR2084 PROTEIN-RELATED"/>
    <property type="match status" value="1"/>
</dbReference>
<gene>
    <name evidence="2" type="ORF">C7H19_19040</name>
</gene>
<evidence type="ECO:0000313" key="3">
    <source>
        <dbReference type="Proteomes" id="UP000239001"/>
    </source>
</evidence>
<dbReference type="OrthoDB" id="5768410at2"/>
<dbReference type="CDD" id="cd06260">
    <property type="entry name" value="DUF820-like"/>
    <property type="match status" value="1"/>
</dbReference>
<keyword evidence="3" id="KW-1185">Reference proteome</keyword>
<protein>
    <recommendedName>
        <fullName evidence="1">Putative restriction endonuclease domain-containing protein</fullName>
    </recommendedName>
</protein>
<dbReference type="PANTHER" id="PTHR47152:SF1">
    <property type="entry name" value="SLL1186 PROTEIN"/>
    <property type="match status" value="1"/>
</dbReference>
<organism evidence="2 3">
    <name type="scientific">Aphanothece hegewaldii CCALA 016</name>
    <dbReference type="NCBI Taxonomy" id="2107694"/>
    <lineage>
        <taxon>Bacteria</taxon>
        <taxon>Bacillati</taxon>
        <taxon>Cyanobacteriota</taxon>
        <taxon>Cyanophyceae</taxon>
        <taxon>Oscillatoriophycideae</taxon>
        <taxon>Chroococcales</taxon>
        <taxon>Aphanothecaceae</taxon>
        <taxon>Aphanothece</taxon>
    </lineage>
</organism>
<dbReference type="Proteomes" id="UP000239001">
    <property type="component" value="Unassembled WGS sequence"/>
</dbReference>